<sequence length="204" mass="23193">MKFKKGSMRMTNAKIMIVEDEWILAEDTQNKLQDLGYVVSSMASSGNEAIQKAEEDKPDLVLMDIVLEGEMDGIEVAKQIYSCFDIPFIFLTAYADDKILERIKVIEPFGYIVKPFTSEDLKIAIELALYKHKAEGKRRKHIQDLSNALAKANALAGPLHICSSCKKIQDEGGDWKLIEDFIHEHFDVEFKHMVCPVCKKNHNT</sequence>
<dbReference type="Proteomes" id="UP000030652">
    <property type="component" value="Unassembled WGS sequence"/>
</dbReference>
<dbReference type="InterPro" id="IPR011006">
    <property type="entry name" value="CheY-like_superfamily"/>
</dbReference>
<dbReference type="InterPro" id="IPR052048">
    <property type="entry name" value="ST_Response_Regulator"/>
</dbReference>
<protein>
    <submittedName>
        <fullName evidence="3">Two-component response regulator</fullName>
    </submittedName>
</protein>
<keyword evidence="1" id="KW-0597">Phosphoprotein</keyword>
<evidence type="ECO:0000313" key="3">
    <source>
        <dbReference type="EMBL" id="KHE92025.1"/>
    </source>
</evidence>
<dbReference type="PANTHER" id="PTHR43228:SF6">
    <property type="entry name" value="RESPONSE REGULATOR RECEIVER"/>
    <property type="match status" value="1"/>
</dbReference>
<accession>A0A0B0EMW8</accession>
<dbReference type="PROSITE" id="PS50110">
    <property type="entry name" value="RESPONSE_REGULATORY"/>
    <property type="match status" value="1"/>
</dbReference>
<feature type="domain" description="Response regulatory" evidence="2">
    <location>
        <begin position="14"/>
        <end position="129"/>
    </location>
</feature>
<dbReference type="Gene3D" id="3.40.50.2300">
    <property type="match status" value="1"/>
</dbReference>
<dbReference type="SMART" id="SM00448">
    <property type="entry name" value="REC"/>
    <property type="match status" value="1"/>
</dbReference>
<reference evidence="3 4" key="1">
    <citation type="submission" date="2014-10" db="EMBL/GenBank/DDBJ databases">
        <title>Draft genome of anammox bacterium scalindua brodae, obtained using differential coverage binning of sequence data from two enrichment reactors.</title>
        <authorList>
            <person name="Speth D.R."/>
            <person name="Russ L."/>
            <person name="Kartal B."/>
            <person name="Op den Camp H.J."/>
            <person name="Dutilh B.E."/>
            <person name="Jetten M.S."/>
        </authorList>
    </citation>
    <scope>NUCLEOTIDE SEQUENCE [LARGE SCALE GENOMIC DNA]</scope>
    <source>
        <strain evidence="3">RU1</strain>
    </source>
</reference>
<gene>
    <name evidence="3" type="ORF">SCABRO_02196</name>
</gene>
<evidence type="ECO:0000313" key="4">
    <source>
        <dbReference type="Proteomes" id="UP000030652"/>
    </source>
</evidence>
<dbReference type="EMBL" id="JRYO01000154">
    <property type="protein sequence ID" value="KHE92025.1"/>
    <property type="molecule type" value="Genomic_DNA"/>
</dbReference>
<dbReference type="eggNOG" id="COG0745">
    <property type="taxonomic scope" value="Bacteria"/>
</dbReference>
<dbReference type="Pfam" id="PF00072">
    <property type="entry name" value="Response_reg"/>
    <property type="match status" value="1"/>
</dbReference>
<proteinExistence type="predicted"/>
<dbReference type="CDD" id="cd17534">
    <property type="entry name" value="REC_DC-like"/>
    <property type="match status" value="1"/>
</dbReference>
<dbReference type="SUPFAM" id="SSF52172">
    <property type="entry name" value="CheY-like"/>
    <property type="match status" value="1"/>
</dbReference>
<comment type="caution">
    <text evidence="3">The sequence shown here is derived from an EMBL/GenBank/DDBJ whole genome shotgun (WGS) entry which is preliminary data.</text>
</comment>
<dbReference type="AlphaFoldDB" id="A0A0B0EMW8"/>
<organism evidence="3 4">
    <name type="scientific">Candidatus Scalindua brodae</name>
    <dbReference type="NCBI Taxonomy" id="237368"/>
    <lineage>
        <taxon>Bacteria</taxon>
        <taxon>Pseudomonadati</taxon>
        <taxon>Planctomycetota</taxon>
        <taxon>Candidatus Brocadiia</taxon>
        <taxon>Candidatus Brocadiales</taxon>
        <taxon>Candidatus Scalinduaceae</taxon>
        <taxon>Candidatus Scalindua</taxon>
    </lineage>
</organism>
<feature type="modified residue" description="4-aspartylphosphate" evidence="1">
    <location>
        <position position="64"/>
    </location>
</feature>
<dbReference type="GO" id="GO:0000160">
    <property type="term" value="P:phosphorelay signal transduction system"/>
    <property type="evidence" value="ECO:0007669"/>
    <property type="project" value="InterPro"/>
</dbReference>
<dbReference type="PANTHER" id="PTHR43228">
    <property type="entry name" value="TWO-COMPONENT RESPONSE REGULATOR"/>
    <property type="match status" value="1"/>
</dbReference>
<dbReference type="InterPro" id="IPR001789">
    <property type="entry name" value="Sig_transdc_resp-reg_receiver"/>
</dbReference>
<name>A0A0B0EMW8_9BACT</name>
<evidence type="ECO:0000256" key="1">
    <source>
        <dbReference type="PROSITE-ProRule" id="PRU00169"/>
    </source>
</evidence>
<evidence type="ECO:0000259" key="2">
    <source>
        <dbReference type="PROSITE" id="PS50110"/>
    </source>
</evidence>